<dbReference type="RefSeq" id="XP_042927240.1">
    <property type="nucleotide sequence ID" value="XM_043059609.1"/>
</dbReference>
<gene>
    <name evidence="2" type="ORF">CHLRE_02g095146v5</name>
</gene>
<dbReference type="PaxDb" id="3055-EDO97684"/>
<dbReference type="Gramene" id="PNW86764">
    <property type="protein sequence ID" value="PNW86764"/>
    <property type="gene ID" value="CHLRE_02g095146v5"/>
</dbReference>
<feature type="compositionally biased region" description="Low complexity" evidence="1">
    <location>
        <begin position="198"/>
        <end position="227"/>
    </location>
</feature>
<dbReference type="ProMEX" id="A8JEG6"/>
<dbReference type="EMBL" id="CM008963">
    <property type="protein sequence ID" value="PNW86764.1"/>
    <property type="molecule type" value="Genomic_DNA"/>
</dbReference>
<dbReference type="GeneID" id="5726721"/>
<dbReference type="HOGENOM" id="CLU_977803_0_0_1"/>
<proteinExistence type="predicted"/>
<accession>A8JEG6</accession>
<evidence type="ECO:0000256" key="1">
    <source>
        <dbReference type="SAM" id="MobiDB-lite"/>
    </source>
</evidence>
<organism evidence="2 3">
    <name type="scientific">Chlamydomonas reinhardtii</name>
    <name type="common">Chlamydomonas smithii</name>
    <dbReference type="NCBI Taxonomy" id="3055"/>
    <lineage>
        <taxon>Eukaryota</taxon>
        <taxon>Viridiplantae</taxon>
        <taxon>Chlorophyta</taxon>
        <taxon>core chlorophytes</taxon>
        <taxon>Chlorophyceae</taxon>
        <taxon>CS clade</taxon>
        <taxon>Chlamydomonadales</taxon>
        <taxon>Chlamydomonadaceae</taxon>
        <taxon>Chlamydomonas</taxon>
    </lineage>
</organism>
<dbReference type="OrthoDB" id="540184at2759"/>
<evidence type="ECO:0000313" key="2">
    <source>
        <dbReference type="EMBL" id="PNW86764.1"/>
    </source>
</evidence>
<dbReference type="Proteomes" id="UP000006906">
    <property type="component" value="Chromosome 2"/>
</dbReference>
<evidence type="ECO:0000313" key="3">
    <source>
        <dbReference type="Proteomes" id="UP000006906"/>
    </source>
</evidence>
<keyword evidence="3" id="KW-1185">Reference proteome</keyword>
<feature type="region of interest" description="Disordered" evidence="1">
    <location>
        <begin position="191"/>
        <end position="285"/>
    </location>
</feature>
<name>A8JEG6_CHLRE</name>
<protein>
    <submittedName>
        <fullName evidence="2">Uncharacterized protein</fullName>
    </submittedName>
</protein>
<dbReference type="OMA" id="EFLEMSC"/>
<dbReference type="AlphaFoldDB" id="A8JEG6"/>
<dbReference type="KEGG" id="cre:CHLRE_02g095146v5"/>
<feature type="compositionally biased region" description="Basic and acidic residues" evidence="1">
    <location>
        <begin position="242"/>
        <end position="277"/>
    </location>
</feature>
<sequence>MADESAPLTKREFLEMSCMILGEILSPQMLRPALEAAAAKLAVPDGTALVSTLLAEKAAQAAKGKGKSKKAADNGEQKEKKKRDLTTYNLFMTWFSDFAMNYGHHPAIQKMKQDNPTLKYGVAMTGEFYRTLSEDVKNKLKESVDPFIKNYSSEHPGEGAMAAVRAYEAAHPDKTFSKLLKLEAKQAYKTDPANMKQEAATARKAAEGGATPAPAAAPPVGATPASAKTGDEEKKKEKKRRKEEEAAKEEGEEKKKSKKDKEGKKDKEREKDGEKSTKKEKKKDK</sequence>
<dbReference type="InParanoid" id="A8JEG6"/>
<reference evidence="2 3" key="1">
    <citation type="journal article" date="2007" name="Science">
        <title>The Chlamydomonas genome reveals the evolution of key animal and plant functions.</title>
        <authorList>
            <person name="Merchant S.S."/>
            <person name="Prochnik S.E."/>
            <person name="Vallon O."/>
            <person name="Harris E.H."/>
            <person name="Karpowicz S.J."/>
            <person name="Witman G.B."/>
            <person name="Terry A."/>
            <person name="Salamov A."/>
            <person name="Fritz-Laylin L.K."/>
            <person name="Marechal-Drouard L."/>
            <person name="Marshall W.F."/>
            <person name="Qu L.H."/>
            <person name="Nelson D.R."/>
            <person name="Sanderfoot A.A."/>
            <person name="Spalding M.H."/>
            <person name="Kapitonov V.V."/>
            <person name="Ren Q."/>
            <person name="Ferris P."/>
            <person name="Lindquist E."/>
            <person name="Shapiro H."/>
            <person name="Lucas S.M."/>
            <person name="Grimwood J."/>
            <person name="Schmutz J."/>
            <person name="Cardol P."/>
            <person name="Cerutti H."/>
            <person name="Chanfreau G."/>
            <person name="Chen C.L."/>
            <person name="Cognat V."/>
            <person name="Croft M.T."/>
            <person name="Dent R."/>
            <person name="Dutcher S."/>
            <person name="Fernandez E."/>
            <person name="Fukuzawa H."/>
            <person name="Gonzalez-Ballester D."/>
            <person name="Gonzalez-Halphen D."/>
            <person name="Hallmann A."/>
            <person name="Hanikenne M."/>
            <person name="Hippler M."/>
            <person name="Inwood W."/>
            <person name="Jabbari K."/>
            <person name="Kalanon M."/>
            <person name="Kuras R."/>
            <person name="Lefebvre P.A."/>
            <person name="Lemaire S.D."/>
            <person name="Lobanov A.V."/>
            <person name="Lohr M."/>
            <person name="Manuell A."/>
            <person name="Meier I."/>
            <person name="Mets L."/>
            <person name="Mittag M."/>
            <person name="Mittelmeier T."/>
            <person name="Moroney J.V."/>
            <person name="Moseley J."/>
            <person name="Napoli C."/>
            <person name="Nedelcu A.M."/>
            <person name="Niyogi K."/>
            <person name="Novoselov S.V."/>
            <person name="Paulsen I.T."/>
            <person name="Pazour G."/>
            <person name="Purton S."/>
            <person name="Ral J.P."/>
            <person name="Riano-Pachon D.M."/>
            <person name="Riekhof W."/>
            <person name="Rymarquis L."/>
            <person name="Schroda M."/>
            <person name="Stern D."/>
            <person name="Umen J."/>
            <person name="Willows R."/>
            <person name="Wilson N."/>
            <person name="Zimmer S.L."/>
            <person name="Allmer J."/>
            <person name="Balk J."/>
            <person name="Bisova K."/>
            <person name="Chen C.J."/>
            <person name="Elias M."/>
            <person name="Gendler K."/>
            <person name="Hauser C."/>
            <person name="Lamb M.R."/>
            <person name="Ledford H."/>
            <person name="Long J.C."/>
            <person name="Minagawa J."/>
            <person name="Page M.D."/>
            <person name="Pan J."/>
            <person name="Pootakham W."/>
            <person name="Roje S."/>
            <person name="Rose A."/>
            <person name="Stahlberg E."/>
            <person name="Terauchi A.M."/>
            <person name="Yang P."/>
            <person name="Ball S."/>
            <person name="Bowler C."/>
            <person name="Dieckmann C.L."/>
            <person name="Gladyshev V.N."/>
            <person name="Green P."/>
            <person name="Jorgensen R."/>
            <person name="Mayfield S."/>
            <person name="Mueller-Roeber B."/>
            <person name="Rajamani S."/>
            <person name="Sayre R.T."/>
            <person name="Brokstein P."/>
            <person name="Dubchak I."/>
            <person name="Goodstein D."/>
            <person name="Hornick L."/>
            <person name="Huang Y.W."/>
            <person name="Jhaveri J."/>
            <person name="Luo Y."/>
            <person name="Martinez D."/>
            <person name="Ngau W.C."/>
            <person name="Otillar B."/>
            <person name="Poliakov A."/>
            <person name="Porter A."/>
            <person name="Szajkowski L."/>
            <person name="Werner G."/>
            <person name="Zhou K."/>
            <person name="Grigoriev I.V."/>
            <person name="Rokhsar D.S."/>
            <person name="Grossman A.R."/>
        </authorList>
    </citation>
    <scope>NUCLEOTIDE SEQUENCE [LARGE SCALE GENOMIC DNA]</scope>
    <source>
        <strain evidence="3">CC-503</strain>
    </source>
</reference>